<feature type="transmembrane region" description="Helical" evidence="5">
    <location>
        <begin position="391"/>
        <end position="412"/>
    </location>
</feature>
<organism evidence="7 8">
    <name type="scientific">Calidithermus roseus</name>
    <dbReference type="NCBI Taxonomy" id="1644118"/>
    <lineage>
        <taxon>Bacteria</taxon>
        <taxon>Thermotogati</taxon>
        <taxon>Deinococcota</taxon>
        <taxon>Deinococci</taxon>
        <taxon>Thermales</taxon>
        <taxon>Thermaceae</taxon>
        <taxon>Calidithermus</taxon>
    </lineage>
</organism>
<keyword evidence="3 5" id="KW-1133">Transmembrane helix</keyword>
<feature type="transmembrane region" description="Helical" evidence="5">
    <location>
        <begin position="293"/>
        <end position="312"/>
    </location>
</feature>
<name>A0A399ELU6_9DEIN</name>
<dbReference type="AlphaFoldDB" id="A0A399ELU6"/>
<comment type="subcellular location">
    <subcellularLocation>
        <location evidence="1">Membrane</location>
        <topology evidence="1">Multi-pass membrane protein</topology>
    </subcellularLocation>
</comment>
<dbReference type="EMBL" id="QWLA01000057">
    <property type="protein sequence ID" value="RIH84453.1"/>
    <property type="molecule type" value="Genomic_DNA"/>
</dbReference>
<keyword evidence="7" id="KW-0436">Ligase</keyword>
<feature type="transmembrane region" description="Helical" evidence="5">
    <location>
        <begin position="518"/>
        <end position="538"/>
    </location>
</feature>
<evidence type="ECO:0000256" key="3">
    <source>
        <dbReference type="ARBA" id="ARBA00022989"/>
    </source>
</evidence>
<sequence length="561" mass="62225">MLRRPLQQMEARQHIHRPTPPWLRWTWAMPLVLVPIRPDWFAILVAPLGLYLLLWRREPPLFGVGFLLFTLFGAASQLIEPPRAELQLPWIPPGIVSEQAKDPTRNLIPWYGLKGLYGWVPGVGIGTYAERQPEGFWRIWRIDPTEKAPISEILVEHYYPVHTGDLYTESFYFRHDGTVSFDINFYTQTGNHFVPAQIVSLGDGLFRAYASYQFGSEDQWVRVVSLARLQGDWSYLEIAAPQLELGPTPTTYQYSPSPIPSHLERMGWWVSIALLGLTVLHGSRFLLRHTGGLYAGLAVLAGLFIQIGVATFQRVHASMYSGGRVAGLIPEANPNFLGHLGLMDGGLVWVLAGTLLGGIALGAALGLTWLSETRATLPALAPLMGAWWAGLSGWARGGILAALVIAGGLAVLTGVRPELGRLGTILDPGYSTNLARVEIWKVALQAFKEHPLVGVGYQGFSVYYLDHTPSNAYPLYVGHAHNVLLHLAAESGLLGLVGFLALWGTVVLWLFRLRQWSVLVLLVSALVLNFFDYTWFYAAVHYPLWVAVAWALRSAPDTMRG</sequence>
<dbReference type="GO" id="GO:0016020">
    <property type="term" value="C:membrane"/>
    <property type="evidence" value="ECO:0007669"/>
    <property type="project" value="UniProtKB-SubCell"/>
</dbReference>
<reference evidence="7 8" key="1">
    <citation type="submission" date="2018-08" db="EMBL/GenBank/DDBJ databases">
        <title>Meiothermus roseus NBRC 110900 genome sequencing project.</title>
        <authorList>
            <person name="Da Costa M.S."/>
            <person name="Albuquerque L."/>
            <person name="Raposo P."/>
            <person name="Froufe H.J.C."/>
            <person name="Barroso C.S."/>
            <person name="Egas C."/>
        </authorList>
    </citation>
    <scope>NUCLEOTIDE SEQUENCE [LARGE SCALE GENOMIC DNA]</scope>
    <source>
        <strain evidence="7 8">NBRC 110900</strain>
    </source>
</reference>
<dbReference type="PANTHER" id="PTHR37422:SF13">
    <property type="entry name" value="LIPOPOLYSACCHARIDE BIOSYNTHESIS PROTEIN PA4999-RELATED"/>
    <property type="match status" value="1"/>
</dbReference>
<evidence type="ECO:0000313" key="8">
    <source>
        <dbReference type="Proteomes" id="UP000265341"/>
    </source>
</evidence>
<dbReference type="GO" id="GO:0016874">
    <property type="term" value="F:ligase activity"/>
    <property type="evidence" value="ECO:0007669"/>
    <property type="project" value="UniProtKB-KW"/>
</dbReference>
<feature type="transmembrane region" description="Helical" evidence="5">
    <location>
        <begin position="347"/>
        <end position="370"/>
    </location>
</feature>
<evidence type="ECO:0000313" key="7">
    <source>
        <dbReference type="EMBL" id="RIH84453.1"/>
    </source>
</evidence>
<evidence type="ECO:0000259" key="6">
    <source>
        <dbReference type="Pfam" id="PF04932"/>
    </source>
</evidence>
<evidence type="ECO:0000256" key="2">
    <source>
        <dbReference type="ARBA" id="ARBA00022692"/>
    </source>
</evidence>
<dbReference type="PANTHER" id="PTHR37422">
    <property type="entry name" value="TEICHURONIC ACID BIOSYNTHESIS PROTEIN TUAE"/>
    <property type="match status" value="1"/>
</dbReference>
<evidence type="ECO:0000256" key="4">
    <source>
        <dbReference type="ARBA" id="ARBA00023136"/>
    </source>
</evidence>
<dbReference type="InterPro" id="IPR007016">
    <property type="entry name" value="O-antigen_ligase-rel_domated"/>
</dbReference>
<dbReference type="InterPro" id="IPR051533">
    <property type="entry name" value="WaaL-like"/>
</dbReference>
<accession>A0A399ELU6</accession>
<dbReference type="Proteomes" id="UP000265341">
    <property type="component" value="Unassembled WGS sequence"/>
</dbReference>
<comment type="caution">
    <text evidence="7">The sequence shown here is derived from an EMBL/GenBank/DDBJ whole genome shotgun (WGS) entry which is preliminary data.</text>
</comment>
<dbReference type="OrthoDB" id="27575at2"/>
<feature type="transmembrane region" description="Helical" evidence="5">
    <location>
        <begin position="61"/>
        <end position="79"/>
    </location>
</feature>
<keyword evidence="4 5" id="KW-0472">Membrane</keyword>
<feature type="transmembrane region" description="Helical" evidence="5">
    <location>
        <begin position="492"/>
        <end position="511"/>
    </location>
</feature>
<keyword evidence="8" id="KW-1185">Reference proteome</keyword>
<proteinExistence type="predicted"/>
<dbReference type="Pfam" id="PF04932">
    <property type="entry name" value="Wzy_C"/>
    <property type="match status" value="1"/>
</dbReference>
<evidence type="ECO:0000256" key="1">
    <source>
        <dbReference type="ARBA" id="ARBA00004141"/>
    </source>
</evidence>
<protein>
    <submittedName>
        <fullName evidence="7">O-Antigen ligase</fullName>
    </submittedName>
</protein>
<feature type="domain" description="O-antigen ligase-related" evidence="6">
    <location>
        <begin position="363"/>
        <end position="500"/>
    </location>
</feature>
<gene>
    <name evidence="7" type="ORF">Mrose_02637</name>
</gene>
<evidence type="ECO:0000256" key="5">
    <source>
        <dbReference type="SAM" id="Phobius"/>
    </source>
</evidence>
<feature type="transmembrane region" description="Helical" evidence="5">
    <location>
        <begin position="266"/>
        <end position="286"/>
    </location>
</feature>
<keyword evidence="2 5" id="KW-0812">Transmembrane</keyword>
<feature type="transmembrane region" description="Helical" evidence="5">
    <location>
        <begin position="27"/>
        <end position="54"/>
    </location>
</feature>